<sequence>MDTPNTFYFDILQEKSEQEVIIPGQNKDQLEAITTWVIHRQVDGAPGTVNYVEKPIIIEGKEQAYTLIFTVKQTGFRFSDTLPLFDLIINPSTQQFSYELSDDKTECRVIVSKKESATTAAEARFNFLLTQIDIVTNDSTLELQHTAPIDPVIVIRRPK</sequence>
<gene>
    <name evidence="1" type="ORF">N478_25435</name>
</gene>
<reference evidence="1 2" key="1">
    <citation type="submission" date="2013-07" db="EMBL/GenBank/DDBJ databases">
        <title>Comparative Genomic and Metabolomic Analysis of Twelve Strains of Pseudoalteromonas luteoviolacea.</title>
        <authorList>
            <person name="Vynne N.G."/>
            <person name="Mansson M."/>
            <person name="Gram L."/>
        </authorList>
    </citation>
    <scope>NUCLEOTIDE SEQUENCE [LARGE SCALE GENOMIC DNA]</scope>
    <source>
        <strain evidence="1 2">S4060-1</strain>
    </source>
</reference>
<protein>
    <submittedName>
        <fullName evidence="1">Uncharacterized protein</fullName>
    </submittedName>
</protein>
<dbReference type="Proteomes" id="UP000076661">
    <property type="component" value="Unassembled WGS sequence"/>
</dbReference>
<accession>A0A167KAN6</accession>
<dbReference type="PATRIC" id="fig|1365257.3.peg.4008"/>
<organism evidence="1 2">
    <name type="scientific">Pseudoalteromonas luteoviolacea S4060-1</name>
    <dbReference type="NCBI Taxonomy" id="1365257"/>
    <lineage>
        <taxon>Bacteria</taxon>
        <taxon>Pseudomonadati</taxon>
        <taxon>Pseudomonadota</taxon>
        <taxon>Gammaproteobacteria</taxon>
        <taxon>Alteromonadales</taxon>
        <taxon>Pseudoalteromonadaceae</taxon>
        <taxon>Pseudoalteromonas</taxon>
    </lineage>
</organism>
<dbReference type="AlphaFoldDB" id="A0A167KAN6"/>
<comment type="caution">
    <text evidence="1">The sequence shown here is derived from an EMBL/GenBank/DDBJ whole genome shotgun (WGS) entry which is preliminary data.</text>
</comment>
<proteinExistence type="predicted"/>
<dbReference type="EMBL" id="AUXX01000040">
    <property type="protein sequence ID" value="KZN62382.1"/>
    <property type="molecule type" value="Genomic_DNA"/>
</dbReference>
<dbReference type="RefSeq" id="WP_063382327.1">
    <property type="nucleotide sequence ID" value="NZ_AUXX01000040.1"/>
</dbReference>
<name>A0A167KAN6_9GAMM</name>
<evidence type="ECO:0000313" key="1">
    <source>
        <dbReference type="EMBL" id="KZN62382.1"/>
    </source>
</evidence>
<evidence type="ECO:0000313" key="2">
    <source>
        <dbReference type="Proteomes" id="UP000076661"/>
    </source>
</evidence>